<dbReference type="EMBL" id="JBHFXX010000034">
    <property type="protein sequence ID" value="MFB3803080.1"/>
    <property type="molecule type" value="Genomic_DNA"/>
</dbReference>
<accession>A0ABV4ZEM2</accession>
<evidence type="ECO:0000256" key="2">
    <source>
        <dbReference type="SAM" id="Phobius"/>
    </source>
</evidence>
<sequence>MNNPEKPDPLNEPSGSDASGSSQAQLGRVIAELKQTLERVPEQTEFTNSPRYKLWGPVIALAGVGGVFFGLSSGKLLVVLCGVALVLFGAALFWQHRNAGTQVFMRLTRRQVWVDTLSAPVDLADVEDISVKEEGLLTTQELTLSREAILPTHRVRHMVFFADQAVVDTEPEPCIRIMSAGLMSGGRKVSAREMAALLEAYRDAACAERQLAVVQPRG</sequence>
<feature type="transmembrane region" description="Helical" evidence="2">
    <location>
        <begin position="54"/>
        <end position="71"/>
    </location>
</feature>
<feature type="compositionally biased region" description="Low complexity" evidence="1">
    <location>
        <begin position="14"/>
        <end position="23"/>
    </location>
</feature>
<proteinExistence type="predicted"/>
<evidence type="ECO:0000256" key="1">
    <source>
        <dbReference type="SAM" id="MobiDB-lite"/>
    </source>
</evidence>
<keyword evidence="2" id="KW-0812">Transmembrane</keyword>
<evidence type="ECO:0000313" key="4">
    <source>
        <dbReference type="Proteomes" id="UP001577047"/>
    </source>
</evidence>
<reference evidence="3 4" key="1">
    <citation type="submission" date="2024-09" db="EMBL/GenBank/DDBJ databases">
        <authorList>
            <person name="Fullem K."/>
        </authorList>
    </citation>
    <scope>NUCLEOTIDE SEQUENCE [LARGE SCALE GENOMIC DNA]</scope>
    <source>
        <strain evidence="4">K1(2024)</strain>
    </source>
</reference>
<protein>
    <recommendedName>
        <fullName evidence="5">YcxB-like protein domain-containing protein</fullName>
    </recommendedName>
</protein>
<comment type="caution">
    <text evidence="3">The sequence shown here is derived from an EMBL/GenBank/DDBJ whole genome shotgun (WGS) entry which is preliminary data.</text>
</comment>
<keyword evidence="2" id="KW-1133">Transmembrane helix</keyword>
<gene>
    <name evidence="3" type="ORF">ACE1YR_22070</name>
</gene>
<evidence type="ECO:0008006" key="5">
    <source>
        <dbReference type="Google" id="ProtNLM"/>
    </source>
</evidence>
<dbReference type="RefSeq" id="WP_304485388.1">
    <property type="nucleotide sequence ID" value="NZ_JAUQOQ010000030.1"/>
</dbReference>
<feature type="region of interest" description="Disordered" evidence="1">
    <location>
        <begin position="1"/>
        <end position="23"/>
    </location>
</feature>
<organism evidence="3 4">
    <name type="scientific">Pseudomonas boreofloridensis</name>
    <dbReference type="NCBI Taxonomy" id="3064348"/>
    <lineage>
        <taxon>Bacteria</taxon>
        <taxon>Pseudomonadati</taxon>
        <taxon>Pseudomonadota</taxon>
        <taxon>Gammaproteobacteria</taxon>
        <taxon>Pseudomonadales</taxon>
        <taxon>Pseudomonadaceae</taxon>
        <taxon>Pseudomonas</taxon>
    </lineage>
</organism>
<evidence type="ECO:0000313" key="3">
    <source>
        <dbReference type="EMBL" id="MFB3803080.1"/>
    </source>
</evidence>
<keyword evidence="2" id="KW-0472">Membrane</keyword>
<keyword evidence="4" id="KW-1185">Reference proteome</keyword>
<name>A0ABV4ZEM2_9PSED</name>
<dbReference type="Proteomes" id="UP001577047">
    <property type="component" value="Unassembled WGS sequence"/>
</dbReference>
<feature type="transmembrane region" description="Helical" evidence="2">
    <location>
        <begin position="76"/>
        <end position="94"/>
    </location>
</feature>